<dbReference type="InterPro" id="IPR035929">
    <property type="entry name" value="CoaB-like_sf"/>
</dbReference>
<dbReference type="EMBL" id="FNEN01000004">
    <property type="protein sequence ID" value="SDI67398.1"/>
    <property type="molecule type" value="Genomic_DNA"/>
</dbReference>
<comment type="pathway">
    <text evidence="3 4">Cofactor biosynthesis; coenzyme A biosynthesis; CoA from (R)-pantothenate: step 2/5.</text>
</comment>
<dbReference type="OrthoDB" id="9802554at2"/>
<organism evidence="7 8">
    <name type="scientific">Natribacillus halophilus</name>
    <dbReference type="NCBI Taxonomy" id="549003"/>
    <lineage>
        <taxon>Bacteria</taxon>
        <taxon>Bacillati</taxon>
        <taxon>Bacillota</taxon>
        <taxon>Bacilli</taxon>
        <taxon>Bacillales</taxon>
        <taxon>Bacillaceae</taxon>
        <taxon>Natribacillus</taxon>
    </lineage>
</organism>
<feature type="binding site" evidence="3">
    <location>
        <position position="288"/>
    </location>
    <ligand>
        <name>CTP</name>
        <dbReference type="ChEBI" id="CHEBI:37563"/>
    </ligand>
</feature>
<dbReference type="InterPro" id="IPR003382">
    <property type="entry name" value="Flavoprotein"/>
</dbReference>
<dbReference type="GO" id="GO:0015937">
    <property type="term" value="P:coenzyme A biosynthetic process"/>
    <property type="evidence" value="ECO:0007669"/>
    <property type="project" value="UniProtKB-UniRule"/>
</dbReference>
<dbReference type="PANTHER" id="PTHR14359">
    <property type="entry name" value="HOMO-OLIGOMERIC FLAVIN CONTAINING CYS DECARBOXYLASE FAMILY"/>
    <property type="match status" value="1"/>
</dbReference>
<comment type="pathway">
    <text evidence="3 4">Cofactor biosynthesis; coenzyme A biosynthesis; CoA from (R)-pantothenate: step 3/5.</text>
</comment>
<comment type="catalytic activity">
    <reaction evidence="3 4">
        <text>(R)-4'-phosphopantothenate + L-cysteine + CTP = N-[(R)-4-phosphopantothenoyl]-L-cysteine + CMP + diphosphate + H(+)</text>
        <dbReference type="Rhea" id="RHEA:19397"/>
        <dbReference type="ChEBI" id="CHEBI:10986"/>
        <dbReference type="ChEBI" id="CHEBI:15378"/>
        <dbReference type="ChEBI" id="CHEBI:33019"/>
        <dbReference type="ChEBI" id="CHEBI:35235"/>
        <dbReference type="ChEBI" id="CHEBI:37563"/>
        <dbReference type="ChEBI" id="CHEBI:59458"/>
        <dbReference type="ChEBI" id="CHEBI:60377"/>
        <dbReference type="EC" id="6.3.2.5"/>
    </reaction>
</comment>
<feature type="binding site" evidence="3">
    <location>
        <position position="340"/>
    </location>
    <ligand>
        <name>CTP</name>
        <dbReference type="ChEBI" id="CHEBI:37563"/>
    </ligand>
</feature>
<dbReference type="SUPFAM" id="SSF52507">
    <property type="entry name" value="Homo-oligomeric flavin-containing Cys decarboxylases, HFCD"/>
    <property type="match status" value="1"/>
</dbReference>
<comment type="function">
    <text evidence="3">Catalyzes two sequential steps in the biosynthesis of coenzyme A. In the first step cysteine is conjugated to 4'-phosphopantothenate to form 4-phosphopantothenoylcysteine. In the second step the latter compound is decarboxylated to form 4'-phosphopantotheine.</text>
</comment>
<dbReference type="GO" id="GO:0015941">
    <property type="term" value="P:pantothenate catabolic process"/>
    <property type="evidence" value="ECO:0007669"/>
    <property type="project" value="InterPro"/>
</dbReference>
<comment type="similarity">
    <text evidence="3 4">In the C-terminal section; belongs to the PPC synthetase family.</text>
</comment>
<dbReference type="InterPro" id="IPR005252">
    <property type="entry name" value="CoaBC"/>
</dbReference>
<keyword evidence="8" id="KW-1185">Reference proteome</keyword>
<dbReference type="SUPFAM" id="SSF102645">
    <property type="entry name" value="CoaB-like"/>
    <property type="match status" value="1"/>
</dbReference>
<dbReference type="InterPro" id="IPR036551">
    <property type="entry name" value="Flavin_trans-like"/>
</dbReference>
<dbReference type="GO" id="GO:0010181">
    <property type="term" value="F:FMN binding"/>
    <property type="evidence" value="ECO:0007669"/>
    <property type="project" value="UniProtKB-UniRule"/>
</dbReference>
<sequence>MKDRNILLGVTGGIAAFKAAALASKLSQAGANVKVIMTEGAREFITPLTFQVVTRERVYVDTFLEEEVDKVAHIDVADWADDVLIAPATANFIGKYANGIADDMLTTTLLATKAPVYIAPATNVNMYEHPAVVQNILTLESRGVGFIEPGSGHLACGWVGKGRMAEPEDIFAMMSKVQRPTMPYLKGKKVLISAGPTREIIDPVRFLSNRSSGKTGFALAEAAQAQGAEVTLVSGPVQLPTPPGVERIDVTSAKDMLEVIEPLFAKMDLVIKTAAVADYTPAETYAHKVKKSDGDLTINMTRTTDILGELGRLKEQQVLVGFAAETDQLNAYAEAKISEKNLDMIVANDVNEAGIGFASDDNQITIIRRDRDMKTYEKQSKEDLAYLLLEEIEPLFEGVDERVRENHR</sequence>
<evidence type="ECO:0000256" key="1">
    <source>
        <dbReference type="ARBA" id="ARBA00022793"/>
    </source>
</evidence>
<keyword evidence="3" id="KW-0479">Metal-binding</keyword>
<name>A0A1G8MHA0_9BACI</name>
<evidence type="ECO:0000256" key="2">
    <source>
        <dbReference type="ARBA" id="ARBA00023239"/>
    </source>
</evidence>
<feature type="binding site" evidence="3">
    <location>
        <position position="278"/>
    </location>
    <ligand>
        <name>CTP</name>
        <dbReference type="ChEBI" id="CHEBI:37563"/>
    </ligand>
</feature>
<dbReference type="Gene3D" id="3.40.50.10300">
    <property type="entry name" value="CoaB-like"/>
    <property type="match status" value="1"/>
</dbReference>
<comment type="function">
    <text evidence="4">Catalyzes two steps in the biosynthesis of coenzyme A. In the first step cysteine is conjugated to 4'-phosphopantothenate to form 4-phosphopantothenoylcysteine, in the latter compound is decarboxylated to form 4'-phosphopantotheine.</text>
</comment>
<dbReference type="UniPathway" id="UPA00241">
    <property type="reaction ID" value="UER00353"/>
</dbReference>
<comment type="catalytic activity">
    <reaction evidence="3 4">
        <text>N-[(R)-4-phosphopantothenoyl]-L-cysteine + H(+) = (R)-4'-phosphopantetheine + CO2</text>
        <dbReference type="Rhea" id="RHEA:16793"/>
        <dbReference type="ChEBI" id="CHEBI:15378"/>
        <dbReference type="ChEBI" id="CHEBI:16526"/>
        <dbReference type="ChEBI" id="CHEBI:59458"/>
        <dbReference type="ChEBI" id="CHEBI:61723"/>
        <dbReference type="EC" id="4.1.1.36"/>
    </reaction>
</comment>
<dbReference type="Pfam" id="PF04127">
    <property type="entry name" value="DFP"/>
    <property type="match status" value="1"/>
</dbReference>
<feature type="active site" description="Proton donor" evidence="3">
    <location>
        <position position="156"/>
    </location>
</feature>
<keyword evidence="3 4" id="KW-0288">FMN</keyword>
<dbReference type="GO" id="GO:0071513">
    <property type="term" value="C:phosphopantothenoylcysteine decarboxylase complex"/>
    <property type="evidence" value="ECO:0007669"/>
    <property type="project" value="TreeGrafter"/>
</dbReference>
<comment type="caution">
    <text evidence="3">Lacks conserved residue(s) required for the propagation of feature annotation.</text>
</comment>
<keyword evidence="3 4" id="KW-0436">Ligase</keyword>
<dbReference type="Proteomes" id="UP000198853">
    <property type="component" value="Unassembled WGS sequence"/>
</dbReference>
<evidence type="ECO:0000256" key="4">
    <source>
        <dbReference type="RuleBase" id="RU364078"/>
    </source>
</evidence>
<gene>
    <name evidence="3" type="primary">coaBC</name>
    <name evidence="7" type="ORF">SAMN04488123_104167</name>
</gene>
<evidence type="ECO:0000259" key="6">
    <source>
        <dbReference type="Pfam" id="PF04127"/>
    </source>
</evidence>
<evidence type="ECO:0000313" key="7">
    <source>
        <dbReference type="EMBL" id="SDI67398.1"/>
    </source>
</evidence>
<keyword evidence="3" id="KW-0511">Multifunctional enzyme</keyword>
<dbReference type="EC" id="6.3.2.5" evidence="3"/>
<dbReference type="Gene3D" id="3.40.50.1950">
    <property type="entry name" value="Flavin prenyltransferase-like"/>
    <property type="match status" value="1"/>
</dbReference>
<evidence type="ECO:0000256" key="3">
    <source>
        <dbReference type="HAMAP-Rule" id="MF_02225"/>
    </source>
</evidence>
<evidence type="ECO:0000313" key="8">
    <source>
        <dbReference type="Proteomes" id="UP000198853"/>
    </source>
</evidence>
<feature type="binding site" evidence="3">
    <location>
        <position position="322"/>
    </location>
    <ligand>
        <name>CTP</name>
        <dbReference type="ChEBI" id="CHEBI:37563"/>
    </ligand>
</feature>
<keyword evidence="3" id="KW-0460">Magnesium</keyword>
<keyword evidence="2 3" id="KW-0456">Lyase</keyword>
<feature type="domain" description="DNA/pantothenate metabolism flavoprotein C-terminal" evidence="6">
    <location>
        <begin position="185"/>
        <end position="393"/>
    </location>
</feature>
<feature type="domain" description="Flavoprotein" evidence="5">
    <location>
        <begin position="5"/>
        <end position="172"/>
    </location>
</feature>
<dbReference type="InterPro" id="IPR007085">
    <property type="entry name" value="DNA/pantothenate-metab_flavo_C"/>
</dbReference>
<dbReference type="Pfam" id="PF02441">
    <property type="entry name" value="Flavoprotein"/>
    <property type="match status" value="1"/>
</dbReference>
<feature type="region of interest" description="Phosphopantothenate--cysteine ligase" evidence="3">
    <location>
        <begin position="190"/>
        <end position="408"/>
    </location>
</feature>
<evidence type="ECO:0000259" key="5">
    <source>
        <dbReference type="Pfam" id="PF02441"/>
    </source>
</evidence>
<comment type="cofactor">
    <cofactor evidence="3">
        <name>FMN</name>
        <dbReference type="ChEBI" id="CHEBI:58210"/>
    </cofactor>
    <text evidence="3">Binds 1 FMN per subunit.</text>
</comment>
<dbReference type="AlphaFoldDB" id="A0A1G8MHA0"/>
<keyword evidence="1 3" id="KW-0210">Decarboxylase</keyword>
<feature type="binding site" evidence="3">
    <location>
        <position position="336"/>
    </location>
    <ligand>
        <name>CTP</name>
        <dbReference type="ChEBI" id="CHEBI:37563"/>
    </ligand>
</feature>
<dbReference type="GO" id="GO:0004633">
    <property type="term" value="F:phosphopantothenoylcysteine decarboxylase activity"/>
    <property type="evidence" value="ECO:0007669"/>
    <property type="project" value="UniProtKB-UniRule"/>
</dbReference>
<dbReference type="RefSeq" id="WP_090397359.1">
    <property type="nucleotide sequence ID" value="NZ_FNEN01000004.1"/>
</dbReference>
<comment type="similarity">
    <text evidence="3 4">In the N-terminal section; belongs to the HFCD (homo-oligomeric flavin containing Cys decarboxylase) superfamily.</text>
</comment>
<protein>
    <recommendedName>
        <fullName evidence="3">Coenzyme A biosynthesis bifunctional protein CoaBC</fullName>
    </recommendedName>
    <alternativeName>
        <fullName evidence="3">DNA/pantothenate metabolism flavoprotein</fullName>
    </alternativeName>
    <alternativeName>
        <fullName evidence="3">Phosphopantothenoylcysteine synthetase/decarboxylase</fullName>
        <shortName evidence="3">PPCS-PPCDC</shortName>
    </alternativeName>
    <domain>
        <recommendedName>
            <fullName evidence="3">Phosphopantothenoylcysteine decarboxylase</fullName>
            <shortName evidence="3">PPC decarboxylase</shortName>
            <shortName evidence="3">PPC-DC</shortName>
            <ecNumber evidence="3">4.1.1.36</ecNumber>
        </recommendedName>
        <alternativeName>
            <fullName evidence="3">CoaC</fullName>
        </alternativeName>
    </domain>
    <domain>
        <recommendedName>
            <fullName evidence="3">Phosphopantothenate--cysteine ligase</fullName>
            <ecNumber evidence="3">6.3.2.5</ecNumber>
        </recommendedName>
        <alternativeName>
            <fullName evidence="3">CoaB</fullName>
        </alternativeName>
        <alternativeName>
            <fullName evidence="3">Phosphopantothenoylcysteine synthetase</fullName>
            <shortName evidence="3">PPC synthetase</shortName>
            <shortName evidence="3">PPC-S</shortName>
        </alternativeName>
    </domain>
</protein>
<dbReference type="EC" id="4.1.1.36" evidence="3"/>
<proteinExistence type="inferred from homology"/>
<keyword evidence="3 4" id="KW-0285">Flavoprotein</keyword>
<dbReference type="GO" id="GO:0004632">
    <property type="term" value="F:phosphopantothenate--cysteine ligase activity"/>
    <property type="evidence" value="ECO:0007669"/>
    <property type="project" value="UniProtKB-UniRule"/>
</dbReference>
<comment type="cofactor">
    <cofactor evidence="3">
        <name>Mg(2+)</name>
        <dbReference type="ChEBI" id="CHEBI:18420"/>
    </cofactor>
</comment>
<dbReference type="NCBIfam" id="TIGR00521">
    <property type="entry name" value="coaBC_dfp"/>
    <property type="match status" value="1"/>
</dbReference>
<reference evidence="7 8" key="1">
    <citation type="submission" date="2016-10" db="EMBL/GenBank/DDBJ databases">
        <authorList>
            <person name="de Groot N.N."/>
        </authorList>
    </citation>
    <scope>NUCLEOTIDE SEQUENCE [LARGE SCALE GENOMIC DNA]</scope>
    <source>
        <strain evidence="7 8">DSM 21771</strain>
    </source>
</reference>
<accession>A0A1G8MHA0</accession>
<dbReference type="HAMAP" id="MF_02225">
    <property type="entry name" value="CoaBC"/>
    <property type="match status" value="1"/>
</dbReference>
<dbReference type="PANTHER" id="PTHR14359:SF6">
    <property type="entry name" value="PHOSPHOPANTOTHENOYLCYSTEINE DECARBOXYLASE"/>
    <property type="match status" value="1"/>
</dbReference>
<feature type="region of interest" description="Phosphopantothenoylcysteine decarboxylase" evidence="3">
    <location>
        <begin position="1"/>
        <end position="189"/>
    </location>
</feature>
<dbReference type="GO" id="GO:0046872">
    <property type="term" value="F:metal ion binding"/>
    <property type="evidence" value="ECO:0007669"/>
    <property type="project" value="UniProtKB-KW"/>
</dbReference>